<dbReference type="EMBL" id="JAGUCO010000001">
    <property type="protein sequence ID" value="MBS2097135.1"/>
    <property type="molecule type" value="Genomic_DNA"/>
</dbReference>
<keyword evidence="6" id="KW-0963">Cytoplasm</keyword>
<dbReference type="EC" id="2.7.1.23" evidence="6"/>
<comment type="caution">
    <text evidence="6">Lacks conserved residue(s) required for the propagation of feature annotation.</text>
</comment>
<evidence type="ECO:0000313" key="8">
    <source>
        <dbReference type="Proteomes" id="UP000708576"/>
    </source>
</evidence>
<comment type="similarity">
    <text evidence="6">Belongs to the NAD kinase family.</text>
</comment>
<organism evidence="7 8">
    <name type="scientific">Carboxylicivirga linearis</name>
    <dbReference type="NCBI Taxonomy" id="1628157"/>
    <lineage>
        <taxon>Bacteria</taxon>
        <taxon>Pseudomonadati</taxon>
        <taxon>Bacteroidota</taxon>
        <taxon>Bacteroidia</taxon>
        <taxon>Marinilabiliales</taxon>
        <taxon>Marinilabiliaceae</taxon>
        <taxon>Carboxylicivirga</taxon>
    </lineage>
</organism>
<dbReference type="Proteomes" id="UP000708576">
    <property type="component" value="Unassembled WGS sequence"/>
</dbReference>
<dbReference type="Pfam" id="PF01513">
    <property type="entry name" value="NAD_kinase"/>
    <property type="match status" value="1"/>
</dbReference>
<keyword evidence="2 6" id="KW-0418">Kinase</keyword>
<feature type="active site" description="Proton acceptor" evidence="6">
    <location>
        <position position="74"/>
    </location>
</feature>
<evidence type="ECO:0000256" key="1">
    <source>
        <dbReference type="ARBA" id="ARBA00022679"/>
    </source>
</evidence>
<dbReference type="NCBIfam" id="NF002521">
    <property type="entry name" value="PRK01911.1"/>
    <property type="match status" value="1"/>
</dbReference>
<dbReference type="InterPro" id="IPR002504">
    <property type="entry name" value="NADK"/>
</dbReference>
<feature type="binding site" evidence="6">
    <location>
        <position position="177"/>
    </location>
    <ligand>
        <name>NAD(+)</name>
        <dbReference type="ChEBI" id="CHEBI:57540"/>
    </ligand>
</feature>
<feature type="binding site" evidence="6">
    <location>
        <begin position="74"/>
        <end position="75"/>
    </location>
    <ligand>
        <name>NAD(+)</name>
        <dbReference type="ChEBI" id="CHEBI:57540"/>
    </ligand>
</feature>
<comment type="catalytic activity">
    <reaction evidence="5 6">
        <text>NAD(+) + ATP = ADP + NADP(+) + H(+)</text>
        <dbReference type="Rhea" id="RHEA:18629"/>
        <dbReference type="ChEBI" id="CHEBI:15378"/>
        <dbReference type="ChEBI" id="CHEBI:30616"/>
        <dbReference type="ChEBI" id="CHEBI:57540"/>
        <dbReference type="ChEBI" id="CHEBI:58349"/>
        <dbReference type="ChEBI" id="CHEBI:456216"/>
        <dbReference type="EC" id="2.7.1.23"/>
    </reaction>
</comment>
<comment type="function">
    <text evidence="6">Involved in the regulation of the intracellular balance of NAD and NADP, and is a key enzyme in the biosynthesis of NADP. Catalyzes specifically the phosphorylation on 2'-hydroxyl of the adenosine moiety of NAD to yield NADP.</text>
</comment>
<evidence type="ECO:0000313" key="7">
    <source>
        <dbReference type="EMBL" id="MBS2097135.1"/>
    </source>
</evidence>
<dbReference type="GO" id="GO:0003951">
    <property type="term" value="F:NAD+ kinase activity"/>
    <property type="evidence" value="ECO:0007669"/>
    <property type="project" value="UniProtKB-EC"/>
</dbReference>
<keyword evidence="6" id="KW-0547">Nucleotide-binding</keyword>
<feature type="binding site" evidence="6">
    <location>
        <position position="212"/>
    </location>
    <ligand>
        <name>NAD(+)</name>
        <dbReference type="ChEBI" id="CHEBI:57540"/>
    </ligand>
</feature>
<dbReference type="Gene3D" id="3.40.50.10330">
    <property type="entry name" value="Probable inorganic polyphosphate/atp-NAD kinase, domain 1"/>
    <property type="match status" value="1"/>
</dbReference>
<keyword evidence="6" id="KW-0067">ATP-binding</keyword>
<evidence type="ECO:0000256" key="4">
    <source>
        <dbReference type="ARBA" id="ARBA00023027"/>
    </source>
</evidence>
<reference evidence="7 8" key="1">
    <citation type="journal article" date="2015" name="Int. J. Syst. Evol. Microbiol.">
        <title>Carboxylicivirga linearis sp. nov., isolated from a sea cucumber culture pond.</title>
        <authorList>
            <person name="Wang F.Q."/>
            <person name="Zhou Y.X."/>
            <person name="Lin X.Z."/>
            <person name="Chen G.J."/>
            <person name="Du Z.J."/>
        </authorList>
    </citation>
    <scope>NUCLEOTIDE SEQUENCE [LARGE SCALE GENOMIC DNA]</scope>
    <source>
        <strain evidence="7 8">FB218</strain>
    </source>
</reference>
<dbReference type="RefSeq" id="WP_212213068.1">
    <property type="nucleotide sequence ID" value="NZ_JAGUCO010000001.1"/>
</dbReference>
<dbReference type="SUPFAM" id="SSF111331">
    <property type="entry name" value="NAD kinase/diacylglycerol kinase-like"/>
    <property type="match status" value="1"/>
</dbReference>
<keyword evidence="8" id="KW-1185">Reference proteome</keyword>
<dbReference type="Pfam" id="PF20143">
    <property type="entry name" value="NAD_kinase_C"/>
    <property type="match status" value="1"/>
</dbReference>
<evidence type="ECO:0000256" key="6">
    <source>
        <dbReference type="HAMAP-Rule" id="MF_00361"/>
    </source>
</evidence>
<dbReference type="InterPro" id="IPR017438">
    <property type="entry name" value="ATP-NAD_kinase_N"/>
</dbReference>
<gene>
    <name evidence="6" type="primary">nadK</name>
    <name evidence="7" type="ORF">KEM10_02520</name>
</gene>
<evidence type="ECO:0000256" key="5">
    <source>
        <dbReference type="ARBA" id="ARBA00047925"/>
    </source>
</evidence>
<dbReference type="HAMAP" id="MF_00361">
    <property type="entry name" value="NAD_kinase"/>
    <property type="match status" value="1"/>
</dbReference>
<comment type="cofactor">
    <cofactor evidence="6">
        <name>a divalent metal cation</name>
        <dbReference type="ChEBI" id="CHEBI:60240"/>
    </cofactor>
</comment>
<dbReference type="InterPro" id="IPR016064">
    <property type="entry name" value="NAD/diacylglycerol_kinase_sf"/>
</dbReference>
<comment type="caution">
    <text evidence="7">The sequence shown here is derived from an EMBL/GenBank/DDBJ whole genome shotgun (WGS) entry which is preliminary data.</text>
</comment>
<proteinExistence type="inferred from homology"/>
<dbReference type="PANTHER" id="PTHR20275">
    <property type="entry name" value="NAD KINASE"/>
    <property type="match status" value="1"/>
</dbReference>
<dbReference type="InterPro" id="IPR017437">
    <property type="entry name" value="ATP-NAD_kinase_PpnK-typ_C"/>
</dbReference>
<feature type="binding site" evidence="6">
    <location>
        <begin position="147"/>
        <end position="148"/>
    </location>
    <ligand>
        <name>NAD(+)</name>
        <dbReference type="ChEBI" id="CHEBI:57540"/>
    </ligand>
</feature>
<feature type="binding site" evidence="6">
    <location>
        <begin position="188"/>
        <end position="193"/>
    </location>
    <ligand>
        <name>NAD(+)</name>
        <dbReference type="ChEBI" id="CHEBI:57540"/>
    </ligand>
</feature>
<name>A0ABS5JQI4_9BACT</name>
<keyword evidence="4 6" id="KW-0520">NAD</keyword>
<evidence type="ECO:0000256" key="3">
    <source>
        <dbReference type="ARBA" id="ARBA00022857"/>
    </source>
</evidence>
<protein>
    <recommendedName>
        <fullName evidence="6">NAD kinase</fullName>
        <ecNumber evidence="6">2.7.1.23</ecNumber>
    </recommendedName>
    <alternativeName>
        <fullName evidence="6">ATP-dependent NAD kinase</fullName>
    </alternativeName>
</protein>
<evidence type="ECO:0000256" key="2">
    <source>
        <dbReference type="ARBA" id="ARBA00022777"/>
    </source>
</evidence>
<dbReference type="Gene3D" id="2.60.200.30">
    <property type="entry name" value="Probable inorganic polyphosphate/atp-NAD kinase, domain 2"/>
    <property type="match status" value="1"/>
</dbReference>
<accession>A0ABS5JQI4</accession>
<comment type="subcellular location">
    <subcellularLocation>
        <location evidence="6">Cytoplasm</location>
    </subcellularLocation>
</comment>
<dbReference type="PANTHER" id="PTHR20275:SF0">
    <property type="entry name" value="NAD KINASE"/>
    <property type="match status" value="1"/>
</dbReference>
<keyword evidence="3 6" id="KW-0521">NADP</keyword>
<keyword evidence="1 6" id="KW-0808">Transferase</keyword>
<sequence length="292" mass="32777">MKIAVFGKQFNTSFYDSCRMLFNVLKSNDVEVIIYKPFYEFLLAQVKMKPEIVGFFDSTADLVGVDQVFSIGGDGTFLEAVSFVRNTEIPIVGINSGRLGFLADVSQNKMESTIQEVLNGNYEVHQLDLLTLKTDNQLFMENPYALNELSIVKRDSSSMITIHTYINDEFVNSYWADGLIIATSTGSTAYSLSVGGPIIHPDADNFVITPIAPHNLTVRPMVVPNNVEITLKVEGRDTKFLAALDSRSEAFEDTVHLKVKKADFSINVIKLPDYSFFTTLRNKLMWGLDRRN</sequence>